<accession>A0ABV6VGR4</accession>
<feature type="domain" description="DUF3885" evidence="1">
    <location>
        <begin position="23"/>
        <end position="193"/>
    </location>
</feature>
<sequence length="196" mass="22184">MPPEGPSGLLHRWAAQWSPCPPIGHELHVIHPDRWVRFHSLPGSKRYAEDDAEYATLLDRHNTVINELFAGEDVYVFTADWSETDTPNPEGELSRRLSPGSEPWTTILTADDPDPEFRVYTHLRVRRTPWRIGSLDPLLRSVADYESAGVIIADTALKQLYHPYDGGADALLASTTDRDALRERHRDWLSTHPSGL</sequence>
<dbReference type="Proteomes" id="UP001592582">
    <property type="component" value="Unassembled WGS sequence"/>
</dbReference>
<name>A0ABV6VGR4_9ACTN</name>
<dbReference type="InterPro" id="IPR024976">
    <property type="entry name" value="DUF3885"/>
</dbReference>
<evidence type="ECO:0000313" key="3">
    <source>
        <dbReference type="Proteomes" id="UP001592582"/>
    </source>
</evidence>
<evidence type="ECO:0000259" key="1">
    <source>
        <dbReference type="Pfam" id="PF13021"/>
    </source>
</evidence>
<dbReference type="EMBL" id="JBHEZX010000013">
    <property type="protein sequence ID" value="MFC1412907.1"/>
    <property type="molecule type" value="Genomic_DNA"/>
</dbReference>
<dbReference type="RefSeq" id="WP_380514041.1">
    <property type="nucleotide sequence ID" value="NZ_JBHEZX010000013.1"/>
</dbReference>
<protein>
    <recommendedName>
        <fullName evidence="1">DUF3885 domain-containing protein</fullName>
    </recommendedName>
</protein>
<gene>
    <name evidence="2" type="ORF">ACEZDG_26940</name>
</gene>
<comment type="caution">
    <text evidence="2">The sequence shown here is derived from an EMBL/GenBank/DDBJ whole genome shotgun (WGS) entry which is preliminary data.</text>
</comment>
<evidence type="ECO:0000313" key="2">
    <source>
        <dbReference type="EMBL" id="MFC1412907.1"/>
    </source>
</evidence>
<keyword evidence="3" id="KW-1185">Reference proteome</keyword>
<reference evidence="2 3" key="1">
    <citation type="submission" date="2024-09" db="EMBL/GenBank/DDBJ databases">
        <authorList>
            <person name="Lee S.D."/>
        </authorList>
    </citation>
    <scope>NUCLEOTIDE SEQUENCE [LARGE SCALE GENOMIC DNA]</scope>
    <source>
        <strain evidence="2 3">N1-1</strain>
    </source>
</reference>
<proteinExistence type="predicted"/>
<dbReference type="Pfam" id="PF13021">
    <property type="entry name" value="DUF3885"/>
    <property type="match status" value="1"/>
</dbReference>
<organism evidence="2 3">
    <name type="scientific">Streptacidiphilus alkalitolerans</name>
    <dbReference type="NCBI Taxonomy" id="3342712"/>
    <lineage>
        <taxon>Bacteria</taxon>
        <taxon>Bacillati</taxon>
        <taxon>Actinomycetota</taxon>
        <taxon>Actinomycetes</taxon>
        <taxon>Kitasatosporales</taxon>
        <taxon>Streptomycetaceae</taxon>
        <taxon>Streptacidiphilus</taxon>
    </lineage>
</organism>